<keyword evidence="5" id="KW-0862">Zinc</keyword>
<dbReference type="InterPro" id="IPR001487">
    <property type="entry name" value="Bromodomain"/>
</dbReference>
<evidence type="ECO:0000256" key="11">
    <source>
        <dbReference type="SAM" id="MobiDB-lite"/>
    </source>
</evidence>
<dbReference type="Pfam" id="PF10513">
    <property type="entry name" value="EPL1"/>
    <property type="match status" value="1"/>
</dbReference>
<dbReference type="Pfam" id="PF00855">
    <property type="entry name" value="PWWP"/>
    <property type="match status" value="1"/>
</dbReference>
<evidence type="ECO:0000313" key="17">
    <source>
        <dbReference type="Proteomes" id="UP000308199"/>
    </source>
</evidence>
<dbReference type="SUPFAM" id="SSF63748">
    <property type="entry name" value="Tudor/PWWP/MBT"/>
    <property type="match status" value="1"/>
</dbReference>
<dbReference type="SUPFAM" id="SSF47370">
    <property type="entry name" value="Bromodomain"/>
    <property type="match status" value="1"/>
</dbReference>
<feature type="domain" description="Bromo" evidence="12">
    <location>
        <begin position="432"/>
        <end position="502"/>
    </location>
</feature>
<dbReference type="InterPro" id="IPR050701">
    <property type="entry name" value="Histone_Mod_Regulator"/>
</dbReference>
<evidence type="ECO:0000256" key="7">
    <source>
        <dbReference type="ARBA" id="ARBA00023117"/>
    </source>
</evidence>
<dbReference type="Pfam" id="PF13832">
    <property type="entry name" value="zf-HC5HC2H_2"/>
    <property type="match status" value="1"/>
</dbReference>
<dbReference type="PROSITE" id="PS01359">
    <property type="entry name" value="ZF_PHD_1"/>
    <property type="match status" value="1"/>
</dbReference>
<feature type="domain" description="PWWP" evidence="14">
    <location>
        <begin position="981"/>
        <end position="1052"/>
    </location>
</feature>
<dbReference type="SUPFAM" id="SSF57903">
    <property type="entry name" value="FYVE/PHD zinc finger"/>
    <property type="match status" value="1"/>
</dbReference>
<dbReference type="GO" id="GO:0008270">
    <property type="term" value="F:zinc ion binding"/>
    <property type="evidence" value="ECO:0007669"/>
    <property type="project" value="UniProtKB-KW"/>
</dbReference>
<proteinExistence type="predicted"/>
<feature type="compositionally biased region" description="Basic and acidic residues" evidence="11">
    <location>
        <begin position="837"/>
        <end position="850"/>
    </location>
</feature>
<comment type="caution">
    <text evidence="16">The sequence shown here is derived from an EMBL/GenBank/DDBJ whole genome shotgun (WGS) entry which is preliminary data.</text>
</comment>
<dbReference type="InterPro" id="IPR034732">
    <property type="entry name" value="EPHD"/>
</dbReference>
<dbReference type="CDD" id="cd05839">
    <property type="entry name" value="PWWP_BRPF"/>
    <property type="match status" value="1"/>
</dbReference>
<protein>
    <submittedName>
        <fullName evidence="16">Uncharacterized protein</fullName>
    </submittedName>
</protein>
<evidence type="ECO:0000259" key="14">
    <source>
        <dbReference type="PROSITE" id="PS50812"/>
    </source>
</evidence>
<feature type="compositionally biased region" description="Polar residues" evidence="11">
    <location>
        <begin position="885"/>
        <end position="898"/>
    </location>
</feature>
<dbReference type="GO" id="GO:0006325">
    <property type="term" value="P:chromatin organization"/>
    <property type="evidence" value="ECO:0007669"/>
    <property type="project" value="UniProtKB-ARBA"/>
</dbReference>
<evidence type="ECO:0000313" key="16">
    <source>
        <dbReference type="EMBL" id="THH02990.1"/>
    </source>
</evidence>
<dbReference type="Pfam" id="PF00439">
    <property type="entry name" value="Bromodomain"/>
    <property type="match status" value="1"/>
</dbReference>
<dbReference type="PROSITE" id="PS50016">
    <property type="entry name" value="ZF_PHD_2"/>
    <property type="match status" value="1"/>
</dbReference>
<dbReference type="InterPro" id="IPR019787">
    <property type="entry name" value="Znf_PHD-finger"/>
</dbReference>
<keyword evidence="8" id="KW-0539">Nucleus</keyword>
<dbReference type="GO" id="GO:0006357">
    <property type="term" value="P:regulation of transcription by RNA polymerase II"/>
    <property type="evidence" value="ECO:0007669"/>
    <property type="project" value="TreeGrafter"/>
</dbReference>
<dbReference type="InterPro" id="IPR013083">
    <property type="entry name" value="Znf_RING/FYVE/PHD"/>
</dbReference>
<keyword evidence="1" id="KW-0597">Phosphoprotein</keyword>
<dbReference type="PROSITE" id="PS00633">
    <property type="entry name" value="BROMODOMAIN_1"/>
    <property type="match status" value="1"/>
</dbReference>
<dbReference type="InterPro" id="IPR018359">
    <property type="entry name" value="Bromodomain_CS"/>
</dbReference>
<evidence type="ECO:0000256" key="6">
    <source>
        <dbReference type="ARBA" id="ARBA00022990"/>
    </source>
</evidence>
<keyword evidence="7 9" id="KW-0103">Bromodomain</keyword>
<dbReference type="SMART" id="SM00249">
    <property type="entry name" value="PHD"/>
    <property type="match status" value="1"/>
</dbReference>
<dbReference type="PRINTS" id="PR00503">
    <property type="entry name" value="BROMODOMAIN"/>
</dbReference>
<evidence type="ECO:0000256" key="4">
    <source>
        <dbReference type="ARBA" id="ARBA00022771"/>
    </source>
</evidence>
<dbReference type="InterPro" id="IPR000313">
    <property type="entry name" value="PWWP_dom"/>
</dbReference>
<gene>
    <name evidence="16" type="ORF">EW145_g6627</name>
</gene>
<feature type="region of interest" description="Disordered" evidence="11">
    <location>
        <begin position="709"/>
        <end position="947"/>
    </location>
</feature>
<feature type="region of interest" description="Disordered" evidence="11">
    <location>
        <begin position="632"/>
        <end position="688"/>
    </location>
</feature>
<dbReference type="InterPro" id="IPR019786">
    <property type="entry name" value="Zinc_finger_PHD-type_CS"/>
</dbReference>
<evidence type="ECO:0000259" key="12">
    <source>
        <dbReference type="PROSITE" id="PS50014"/>
    </source>
</evidence>
<keyword evidence="4 10" id="KW-0863">Zinc-finger</keyword>
<feature type="domain" description="PHD-type" evidence="13">
    <location>
        <begin position="129"/>
        <end position="179"/>
    </location>
</feature>
<keyword evidence="3" id="KW-0677">Repeat</keyword>
<feature type="compositionally biased region" description="Acidic residues" evidence="11">
    <location>
        <begin position="652"/>
        <end position="661"/>
    </location>
</feature>
<dbReference type="FunFam" id="3.30.40.10:FF:000008">
    <property type="entry name" value="Bromodomain containing 1, isoform CRA_a"/>
    <property type="match status" value="1"/>
</dbReference>
<dbReference type="Pfam" id="PF13831">
    <property type="entry name" value="PHD_2"/>
    <property type="match status" value="1"/>
</dbReference>
<dbReference type="SMART" id="SM00293">
    <property type="entry name" value="PWWP"/>
    <property type="match status" value="1"/>
</dbReference>
<evidence type="ECO:0000256" key="2">
    <source>
        <dbReference type="ARBA" id="ARBA00022723"/>
    </source>
</evidence>
<sequence length="1134" mass="128090">MARGGHSPMPVIPKVSFTKIEDDASTQPAGVHDQQARSYGYNDFSTFQRPEHYLRHIEPLDSELAVQVEYDMDEQDQEWLDTINNERRNEQLNKVSYEAFEIIMDRLEKEWFDLTKNIPKPDMALPSEDSTCAICDDAEGENSNAIVFCDGCNLAVHQDCYGVPYIPEGQWLCRKCTVSPENPVTCILCPNEGGAFKQTVSGDWAHLLCAIWVPETRVANDVFMEPITGVDRINKQRWKLTIKPPYLRQKEQLAIHEAALAELDEASQELGPNLAGGVLTDIHTPRSSKKARAYAKTYRLGAPLVPAIIVRRLLEYIGRINIRKKQDFVHLMCRYWSLKREARRGAPLLKRLHLEPWTVTVAGKAQTEEEIAIKLEYLKLLRKDLEAVRMLAELTRKREMQKLRQAQVIHDVVSTVFFPHSQQLRIAFERIESLDRHEVFKNPVSRATVPDYFDVIKRPMCWKTIDAKLDANEYWNVKDFRDDVNLVLDNAMLYNKLDTPIYRAAMKIKASATHILDELLQLARHIPSDSPEAGKVGDLEPPLSVLDLLTSIEAVDKDLPFLLEKDPLNSLFSYELEKLKPPPPPKPPKPKRDRRAEAERRKQRLLNKAPGFRAPPPRTRRALAEVEAFEAEARGTSKVVSSPNDVGGDGYGENEGDEEGSLDGRGSRNGRRWRRPPVVLPGQTEVPPVVDDVDTQRWFDMFDAGWILPSNTRRGGRAPIEKHELPPPRKRSRTALLDRERQHSTLSYSTPTTENLTLREESLQEGPSTLDVRQEENTQSLLHKRENSETVDLSGPSPTGAHPDETHDEPMDVTVEAATVNAEPGAERSADSVLEPETQHEPEPEIDRPLRSKRSKLPPKEREVIEELDTPATRLTKTERGRQKAASNTIVTSPPTQRTGEERSELSSLSDLSEVEDESEDRPQAADVSEDLNGSQSREVTEERRPDGRIVVAAEDAREAARAAGLGPAMLWVNDGEVLEGGTLVWAKAETYPWWPAVVYEEDDPDVPAAVLKEKKPTPRAGGGPLLLVQFWDARKTWQWLPMDKLRLLNEDTAWDKLMLNGSTKVQRFKTAKVKEQCRAAWRSAMAEMETSNMESEEVTSEQAMSAGRDLEQDAEDGAMAVDTGDPKVLKTEN</sequence>
<dbReference type="PROSITE" id="PS51805">
    <property type="entry name" value="EPHD"/>
    <property type="match status" value="1"/>
</dbReference>
<reference evidence="16 17" key="1">
    <citation type="submission" date="2019-02" db="EMBL/GenBank/DDBJ databases">
        <title>Genome sequencing of the rare red list fungi Phellinidium pouzarii.</title>
        <authorList>
            <person name="Buettner E."/>
            <person name="Kellner H."/>
        </authorList>
    </citation>
    <scope>NUCLEOTIDE SEQUENCE [LARGE SCALE GENOMIC DNA]</scope>
    <source>
        <strain evidence="16 17">DSM 108285</strain>
    </source>
</reference>
<keyword evidence="17" id="KW-1185">Reference proteome</keyword>
<evidence type="ECO:0000256" key="10">
    <source>
        <dbReference type="PROSITE-ProRule" id="PRU00146"/>
    </source>
</evidence>
<dbReference type="Gene3D" id="1.20.920.10">
    <property type="entry name" value="Bromodomain-like"/>
    <property type="match status" value="1"/>
</dbReference>
<dbReference type="PANTHER" id="PTHR13793">
    <property type="entry name" value="PHD FINGER PROTEINS"/>
    <property type="match status" value="1"/>
</dbReference>
<dbReference type="PROSITE" id="PS50812">
    <property type="entry name" value="PWWP"/>
    <property type="match status" value="1"/>
</dbReference>
<evidence type="ECO:0000259" key="13">
    <source>
        <dbReference type="PROSITE" id="PS50016"/>
    </source>
</evidence>
<dbReference type="SMART" id="SM00297">
    <property type="entry name" value="BROMO"/>
    <property type="match status" value="1"/>
</dbReference>
<dbReference type="AlphaFoldDB" id="A0A4S4L0R5"/>
<dbReference type="InterPro" id="IPR011011">
    <property type="entry name" value="Znf_FYVE_PHD"/>
</dbReference>
<dbReference type="InterPro" id="IPR019542">
    <property type="entry name" value="Enhancer_polycomb-like_N"/>
</dbReference>
<feature type="compositionally biased region" description="Basic and acidic residues" evidence="11">
    <location>
        <begin position="1125"/>
        <end position="1134"/>
    </location>
</feature>
<dbReference type="Proteomes" id="UP000308199">
    <property type="component" value="Unassembled WGS sequence"/>
</dbReference>
<evidence type="ECO:0000256" key="8">
    <source>
        <dbReference type="ARBA" id="ARBA00023242"/>
    </source>
</evidence>
<dbReference type="PANTHER" id="PTHR13793:SF107">
    <property type="entry name" value="BROMODOMAIN-CONTAINING PROTEIN HOMOLOG"/>
    <property type="match status" value="1"/>
</dbReference>
<evidence type="ECO:0000256" key="1">
    <source>
        <dbReference type="ARBA" id="ARBA00022553"/>
    </source>
</evidence>
<dbReference type="InterPro" id="IPR001965">
    <property type="entry name" value="Znf_PHD"/>
</dbReference>
<evidence type="ECO:0000256" key="3">
    <source>
        <dbReference type="ARBA" id="ARBA00022737"/>
    </source>
</evidence>
<feature type="region of interest" description="Disordered" evidence="11">
    <location>
        <begin position="1089"/>
        <end position="1134"/>
    </location>
</feature>
<keyword evidence="6" id="KW-0007">Acetylation</keyword>
<feature type="compositionally biased region" description="Polar residues" evidence="11">
    <location>
        <begin position="744"/>
        <end position="756"/>
    </location>
</feature>
<accession>A0A4S4L0R5</accession>
<keyword evidence="2" id="KW-0479">Metal-binding</keyword>
<feature type="region of interest" description="Disordered" evidence="11">
    <location>
        <begin position="574"/>
        <end position="619"/>
    </location>
</feature>
<dbReference type="InterPro" id="IPR036427">
    <property type="entry name" value="Bromodomain-like_sf"/>
</dbReference>
<dbReference type="Gene3D" id="3.30.40.10">
    <property type="entry name" value="Zinc/RING finger domain, C3HC4 (zinc finger)"/>
    <property type="match status" value="2"/>
</dbReference>
<evidence type="ECO:0000259" key="15">
    <source>
        <dbReference type="PROSITE" id="PS51805"/>
    </source>
</evidence>
<dbReference type="CDD" id="cd04369">
    <property type="entry name" value="Bromodomain"/>
    <property type="match status" value="1"/>
</dbReference>
<dbReference type="Gene3D" id="2.30.30.140">
    <property type="match status" value="1"/>
</dbReference>
<evidence type="ECO:0000256" key="5">
    <source>
        <dbReference type="ARBA" id="ARBA00022833"/>
    </source>
</evidence>
<evidence type="ECO:0000256" key="9">
    <source>
        <dbReference type="PROSITE-ProRule" id="PRU00035"/>
    </source>
</evidence>
<feature type="domain" description="PHD-type" evidence="15">
    <location>
        <begin position="183"/>
        <end position="241"/>
    </location>
</feature>
<name>A0A4S4L0R5_9AGAM</name>
<organism evidence="16 17">
    <name type="scientific">Phellinidium pouzarii</name>
    <dbReference type="NCBI Taxonomy" id="167371"/>
    <lineage>
        <taxon>Eukaryota</taxon>
        <taxon>Fungi</taxon>
        <taxon>Dikarya</taxon>
        <taxon>Basidiomycota</taxon>
        <taxon>Agaricomycotina</taxon>
        <taxon>Agaricomycetes</taxon>
        <taxon>Hymenochaetales</taxon>
        <taxon>Hymenochaetaceae</taxon>
        <taxon>Phellinidium</taxon>
    </lineage>
</organism>
<dbReference type="PROSITE" id="PS50014">
    <property type="entry name" value="BROMODOMAIN_2"/>
    <property type="match status" value="1"/>
</dbReference>
<dbReference type="EMBL" id="SGPK01000522">
    <property type="protein sequence ID" value="THH02990.1"/>
    <property type="molecule type" value="Genomic_DNA"/>
</dbReference>
<dbReference type="CDD" id="cd15492">
    <property type="entry name" value="PHD_BRPF_JADE_like"/>
    <property type="match status" value="1"/>
</dbReference>
<dbReference type="OrthoDB" id="20839at2759"/>